<name>A0A1Z1MDA9_9FLOR</name>
<feature type="transmembrane region" description="Helical" evidence="5">
    <location>
        <begin position="12"/>
        <end position="31"/>
    </location>
</feature>
<dbReference type="GO" id="GO:0009536">
    <property type="term" value="C:plastid"/>
    <property type="evidence" value="ECO:0007669"/>
    <property type="project" value="UniProtKB-SubCell"/>
</dbReference>
<evidence type="ECO:0000256" key="4">
    <source>
        <dbReference type="ARBA" id="ARBA00022640"/>
    </source>
</evidence>
<geneLocation type="chloroplast" evidence="6"/>
<gene>
    <name evidence="6" type="primary">ycf33</name>
</gene>
<evidence type="ECO:0000313" key="6">
    <source>
        <dbReference type="EMBL" id="ARW63805.1"/>
    </source>
</evidence>
<organism evidence="6">
    <name type="scientific">Chondria sp.</name>
    <name type="common">in: red algae</name>
    <dbReference type="NCBI Taxonomy" id="1982705"/>
    <lineage>
        <taxon>Eukaryota</taxon>
        <taxon>Rhodophyta</taxon>
        <taxon>Florideophyceae</taxon>
        <taxon>Rhodymeniophycidae</taxon>
        <taxon>Ceramiales</taxon>
        <taxon>Rhodomelaceae</taxon>
        <taxon>Chondrieae</taxon>
        <taxon>Chondria</taxon>
    </lineage>
</organism>
<evidence type="ECO:0000256" key="5">
    <source>
        <dbReference type="SAM" id="Phobius"/>
    </source>
</evidence>
<keyword evidence="4 6" id="KW-0934">Plastid</keyword>
<feature type="transmembrane region" description="Helical" evidence="5">
    <location>
        <begin position="43"/>
        <end position="58"/>
    </location>
</feature>
<keyword evidence="5" id="KW-1133">Transmembrane helix</keyword>
<comment type="similarity">
    <text evidence="2">Belongs to the ycf33 family.</text>
</comment>
<keyword evidence="5" id="KW-0812">Transmembrane</keyword>
<evidence type="ECO:0000256" key="3">
    <source>
        <dbReference type="ARBA" id="ARBA00021584"/>
    </source>
</evidence>
<reference evidence="6" key="1">
    <citation type="journal article" date="2017" name="J. Phycol.">
        <title>Analysis of chloroplast genomes and a supermatrix inform reclassification of the Rhodomelaceae (Rhodophyta).</title>
        <authorList>
            <person name="Diaz-Tapia P."/>
            <person name="Maggs C.A."/>
            <person name="West J.A."/>
            <person name="Verbruggen H."/>
        </authorList>
    </citation>
    <scope>NUCLEOTIDE SEQUENCE</scope>
    <source>
        <strain evidence="6">PD620</strain>
    </source>
</reference>
<dbReference type="EMBL" id="MF101429">
    <property type="protein sequence ID" value="ARW63805.1"/>
    <property type="molecule type" value="Genomic_DNA"/>
</dbReference>
<evidence type="ECO:0000256" key="1">
    <source>
        <dbReference type="ARBA" id="ARBA00004474"/>
    </source>
</evidence>
<dbReference type="Pfam" id="PF05421">
    <property type="entry name" value="DUF751"/>
    <property type="match status" value="1"/>
</dbReference>
<evidence type="ECO:0000256" key="2">
    <source>
        <dbReference type="ARBA" id="ARBA00010985"/>
    </source>
</evidence>
<proteinExistence type="inferred from homology"/>
<dbReference type="AlphaFoldDB" id="A0A1Z1MDA9"/>
<protein>
    <recommendedName>
        <fullName evidence="3">Uncharacterized protein ycf33</fullName>
    </recommendedName>
</protein>
<sequence>MLTFWENLYKFPRFFTSVLIGFFLTTLEPIFKQLKSKKSRIKSLVLITIIIRVVYIIIRKMNGIE</sequence>
<dbReference type="InterPro" id="IPR008470">
    <property type="entry name" value="Uncharacterised_Ycf33"/>
</dbReference>
<keyword evidence="6" id="KW-0150">Chloroplast</keyword>
<accession>A0A1Z1MDA9</accession>
<comment type="subcellular location">
    <subcellularLocation>
        <location evidence="1">Plastid</location>
    </subcellularLocation>
</comment>
<keyword evidence="5" id="KW-0472">Membrane</keyword>